<dbReference type="Pfam" id="PF01527">
    <property type="entry name" value="HTH_Tnp_1"/>
    <property type="match status" value="1"/>
</dbReference>
<dbReference type="InterPro" id="IPR009057">
    <property type="entry name" value="Homeodomain-like_sf"/>
</dbReference>
<dbReference type="Proteomes" id="UP000572984">
    <property type="component" value="Unassembled WGS sequence"/>
</dbReference>
<dbReference type="InterPro" id="IPR036397">
    <property type="entry name" value="RNaseH_sf"/>
</dbReference>
<evidence type="ECO:0000259" key="2">
    <source>
        <dbReference type="PROSITE" id="PS50994"/>
    </source>
</evidence>
<dbReference type="GO" id="GO:0015074">
    <property type="term" value="P:DNA integration"/>
    <property type="evidence" value="ECO:0007669"/>
    <property type="project" value="InterPro"/>
</dbReference>
<comment type="caution">
    <text evidence="3">The sequence shown here is derived from an EMBL/GenBank/DDBJ whole genome shotgun (WGS) entry which is preliminary data.</text>
</comment>
<dbReference type="Pfam" id="PF13683">
    <property type="entry name" value="rve_3"/>
    <property type="match status" value="1"/>
</dbReference>
<dbReference type="InterPro" id="IPR048020">
    <property type="entry name" value="Transpos_IS3"/>
</dbReference>
<gene>
    <name evidence="3" type="ORF">H0S73_02140</name>
</gene>
<protein>
    <submittedName>
        <fullName evidence="3">IS3 family transposase</fullName>
    </submittedName>
</protein>
<dbReference type="InterPro" id="IPR001584">
    <property type="entry name" value="Integrase_cat-core"/>
</dbReference>
<evidence type="ECO:0000313" key="4">
    <source>
        <dbReference type="Proteomes" id="UP000572984"/>
    </source>
</evidence>
<dbReference type="PROSITE" id="PS50994">
    <property type="entry name" value="INTEGRASE"/>
    <property type="match status" value="1"/>
</dbReference>
<evidence type="ECO:0000256" key="1">
    <source>
        <dbReference type="SAM" id="Coils"/>
    </source>
</evidence>
<dbReference type="EMBL" id="JACDXJ010000001">
    <property type="protein sequence ID" value="MBA1154927.1"/>
    <property type="molecule type" value="Genomic_DNA"/>
</dbReference>
<sequence>MGKKRHTAEEIVSKLRQVDVLTAQGRTVAEAIRQIGVTEVTYYRWRSEYGGLKSDQVKRLKELEMENARLRRAVSDLTLEKLILKEAAFGKLLSPARRRACVRHVIARYGVSERLACRVLGQHRSTQRKIPKQPEDEAALTADIIALATQYGRYGYRRITALLRDAGWLVNKKRVERIWRREGLKVPQKQPKKGRLWLNDGSCIRLRPEYPNHVWSYDFVEDRTHDGRKFRMLNIIDEFTRECLAIRVNRKLKAVDVIDVLSDLFILRGIPGHIRSDNGSEFVAQAVRAWIGAVGAKTAYIEPGSPWENGYCESFNSKLRDELLKGEIFYTLQEAKVVIENWRRHYNTVRPHSSLGYRPPAPEVLVLASKLASRPTLN</sequence>
<reference evidence="3 4" key="1">
    <citation type="submission" date="2020-07" db="EMBL/GenBank/DDBJ databases">
        <title>Draft genome and description of Microvirga mediterraneensis Marseille-Q2068 sp. nov.</title>
        <authorList>
            <person name="Boxberger M."/>
        </authorList>
    </citation>
    <scope>NUCLEOTIDE SEQUENCE [LARGE SCALE GENOMIC DNA]</scope>
    <source>
        <strain evidence="3 4">Marseille-Q2068</strain>
    </source>
</reference>
<keyword evidence="4" id="KW-1185">Reference proteome</keyword>
<dbReference type="InterPro" id="IPR012337">
    <property type="entry name" value="RNaseH-like_sf"/>
</dbReference>
<accession>A0A838BHA5</accession>
<dbReference type="RefSeq" id="WP_181050610.1">
    <property type="nucleotide sequence ID" value="NZ_JACDXJ010000001.1"/>
</dbReference>
<dbReference type="PANTHER" id="PTHR47515:SF1">
    <property type="entry name" value="BLR2054 PROTEIN"/>
    <property type="match status" value="1"/>
</dbReference>
<dbReference type="InterPro" id="IPR025948">
    <property type="entry name" value="HTH-like_dom"/>
</dbReference>
<dbReference type="AlphaFoldDB" id="A0A838BHA5"/>
<proteinExistence type="predicted"/>
<dbReference type="GO" id="GO:0004803">
    <property type="term" value="F:transposase activity"/>
    <property type="evidence" value="ECO:0007669"/>
    <property type="project" value="InterPro"/>
</dbReference>
<evidence type="ECO:0000313" key="3">
    <source>
        <dbReference type="EMBL" id="MBA1154927.1"/>
    </source>
</evidence>
<dbReference type="PANTHER" id="PTHR47515">
    <property type="entry name" value="LOW CALCIUM RESPONSE LOCUS PROTEIN T"/>
    <property type="match status" value="1"/>
</dbReference>
<dbReference type="Gene3D" id="3.30.420.10">
    <property type="entry name" value="Ribonuclease H-like superfamily/Ribonuclease H"/>
    <property type="match status" value="1"/>
</dbReference>
<dbReference type="GO" id="GO:0003677">
    <property type="term" value="F:DNA binding"/>
    <property type="evidence" value="ECO:0007669"/>
    <property type="project" value="InterPro"/>
</dbReference>
<organism evidence="3 4">
    <name type="scientific">Microvirga mediterraneensis</name>
    <dbReference type="NCBI Taxonomy" id="2754695"/>
    <lineage>
        <taxon>Bacteria</taxon>
        <taxon>Pseudomonadati</taxon>
        <taxon>Pseudomonadota</taxon>
        <taxon>Alphaproteobacteria</taxon>
        <taxon>Hyphomicrobiales</taxon>
        <taxon>Methylobacteriaceae</taxon>
        <taxon>Microvirga</taxon>
    </lineage>
</organism>
<feature type="domain" description="Integrase catalytic" evidence="2">
    <location>
        <begin position="207"/>
        <end position="367"/>
    </location>
</feature>
<dbReference type="SUPFAM" id="SSF46689">
    <property type="entry name" value="Homeodomain-like"/>
    <property type="match status" value="1"/>
</dbReference>
<dbReference type="GO" id="GO:0006313">
    <property type="term" value="P:DNA transposition"/>
    <property type="evidence" value="ECO:0007669"/>
    <property type="project" value="InterPro"/>
</dbReference>
<dbReference type="NCBIfam" id="NF033516">
    <property type="entry name" value="transpos_IS3"/>
    <property type="match status" value="1"/>
</dbReference>
<dbReference type="Pfam" id="PF13276">
    <property type="entry name" value="HTH_21"/>
    <property type="match status" value="1"/>
</dbReference>
<dbReference type="SUPFAM" id="SSF53098">
    <property type="entry name" value="Ribonuclease H-like"/>
    <property type="match status" value="1"/>
</dbReference>
<name>A0A838BHA5_9HYPH</name>
<feature type="coiled-coil region" evidence="1">
    <location>
        <begin position="53"/>
        <end position="80"/>
    </location>
</feature>
<dbReference type="InterPro" id="IPR002514">
    <property type="entry name" value="Transposase_8"/>
</dbReference>
<keyword evidence="1" id="KW-0175">Coiled coil</keyword>